<gene>
    <name evidence="2" type="ORF">C7B77_20515</name>
</gene>
<dbReference type="AlphaFoldDB" id="A0A2T1G5C7"/>
<accession>A0A2T1G5C7</accession>
<keyword evidence="1" id="KW-0175">Coiled coil</keyword>
<proteinExistence type="predicted"/>
<feature type="coiled-coil region" evidence="1">
    <location>
        <begin position="15"/>
        <end position="49"/>
    </location>
</feature>
<name>A0A2T1G5C7_9CYAN</name>
<evidence type="ECO:0000256" key="1">
    <source>
        <dbReference type="SAM" id="Coils"/>
    </source>
</evidence>
<dbReference type="RefSeq" id="WP_106309151.1">
    <property type="nucleotide sequence ID" value="NZ_PVWO01000326.1"/>
</dbReference>
<reference evidence="2 3" key="1">
    <citation type="submission" date="2018-03" db="EMBL/GenBank/DDBJ databases">
        <title>The ancient ancestry and fast evolution of plastids.</title>
        <authorList>
            <person name="Moore K.R."/>
            <person name="Magnabosco C."/>
            <person name="Momper L."/>
            <person name="Gold D.A."/>
            <person name="Bosak T."/>
            <person name="Fournier G.P."/>
        </authorList>
    </citation>
    <scope>NUCLEOTIDE SEQUENCE [LARGE SCALE GENOMIC DNA]</scope>
    <source>
        <strain evidence="2 3">CCALA 037</strain>
    </source>
</reference>
<protein>
    <submittedName>
        <fullName evidence="2">Uncharacterized protein</fullName>
    </submittedName>
</protein>
<evidence type="ECO:0000313" key="2">
    <source>
        <dbReference type="EMBL" id="PSB52442.1"/>
    </source>
</evidence>
<sequence>MKEQELELSKLSPEAQYLERKNIQLRGEIQCLNDRIAGLVKDNERLRLQLKMQKTVEWLIDRKKKTWSKFKHRSVAN</sequence>
<dbReference type="Proteomes" id="UP000238937">
    <property type="component" value="Unassembled WGS sequence"/>
</dbReference>
<dbReference type="EMBL" id="PVWO01000326">
    <property type="protein sequence ID" value="PSB52442.1"/>
    <property type="molecule type" value="Genomic_DNA"/>
</dbReference>
<organism evidence="2 3">
    <name type="scientific">Chamaesiphon polymorphus CCALA 037</name>
    <dbReference type="NCBI Taxonomy" id="2107692"/>
    <lineage>
        <taxon>Bacteria</taxon>
        <taxon>Bacillati</taxon>
        <taxon>Cyanobacteriota</taxon>
        <taxon>Cyanophyceae</taxon>
        <taxon>Gomontiellales</taxon>
        <taxon>Chamaesiphonaceae</taxon>
        <taxon>Chamaesiphon</taxon>
    </lineage>
</organism>
<evidence type="ECO:0000313" key="3">
    <source>
        <dbReference type="Proteomes" id="UP000238937"/>
    </source>
</evidence>
<keyword evidence="3" id="KW-1185">Reference proteome</keyword>
<dbReference type="OrthoDB" id="10009466at2"/>
<comment type="caution">
    <text evidence="2">The sequence shown here is derived from an EMBL/GenBank/DDBJ whole genome shotgun (WGS) entry which is preliminary data.</text>
</comment>